<gene>
    <name evidence="6" type="ORF">SAMN02745225_00905</name>
</gene>
<evidence type="ECO:0000256" key="3">
    <source>
        <dbReference type="ARBA" id="ARBA00022840"/>
    </source>
</evidence>
<dbReference type="PROSITE" id="PS50893">
    <property type="entry name" value="ABC_TRANSPORTER_2"/>
    <property type="match status" value="1"/>
</dbReference>
<evidence type="ECO:0000313" key="6">
    <source>
        <dbReference type="EMBL" id="SHE53833.1"/>
    </source>
</evidence>
<dbReference type="SMART" id="SM00382">
    <property type="entry name" value="AAA"/>
    <property type="match status" value="1"/>
</dbReference>
<dbReference type="FunFam" id="3.40.50.300:FF:000425">
    <property type="entry name" value="Probable ABC transporter, ATP-binding subunit"/>
    <property type="match status" value="1"/>
</dbReference>
<dbReference type="EMBL" id="FQUL01000009">
    <property type="protein sequence ID" value="SHE53833.1"/>
    <property type="molecule type" value="Genomic_DNA"/>
</dbReference>
<dbReference type="Pfam" id="PF00005">
    <property type="entry name" value="ABC_tran"/>
    <property type="match status" value="1"/>
</dbReference>
<keyword evidence="1" id="KW-0813">Transport</keyword>
<dbReference type="PROSITE" id="PS00211">
    <property type="entry name" value="ABC_TRANSPORTER_1"/>
    <property type="match status" value="1"/>
</dbReference>
<dbReference type="Proteomes" id="UP000184295">
    <property type="component" value="Unassembled WGS sequence"/>
</dbReference>
<dbReference type="AlphaFoldDB" id="A0A1M4UB90"/>
<evidence type="ECO:0000256" key="1">
    <source>
        <dbReference type="ARBA" id="ARBA00022448"/>
    </source>
</evidence>
<dbReference type="PANTHER" id="PTHR42781">
    <property type="entry name" value="SPERMIDINE/PUTRESCINE IMPORT ATP-BINDING PROTEIN POTA"/>
    <property type="match status" value="1"/>
</dbReference>
<name>A0A1M4UB90_9ACTN</name>
<dbReference type="InterPro" id="IPR050093">
    <property type="entry name" value="ABC_SmlMolc_Importer"/>
</dbReference>
<dbReference type="InterPro" id="IPR003593">
    <property type="entry name" value="AAA+_ATPase"/>
</dbReference>
<evidence type="ECO:0000313" key="7">
    <source>
        <dbReference type="Proteomes" id="UP000184295"/>
    </source>
</evidence>
<sequence length="370" mass="39627">MESSKTAVKAEVGQGDGKGQGVSVRLSNVKRAYGSVLALAGLSLEAEPGEFVVMLGPSGCGKTTALRALAGLEPIDSGSVYVGGKDVTRLPASKRSIGMVFQSYSLFPNMTSLSNVEFGLKVRGISATERRRRAHEMLEMVGLIEQADRYPHQMSGGQQQRVALARALAIKPEVLLLDEPLSALDAKVRANLREQIKQLQREVGITTFFVTHDQEEALSLADRIAVMNNGNLEQFGTPTEVYSAPATDFVASFVGNVNVFEGTLLDKETAVVPGVGNFPYRQSEETPTPGGSAEILVRPEAMTIRADSDGEYLVTDVTFLGSNVKIKVERGDTSFIVIQGSSDLDIVSLGSKVSLEAKGSAILVRRKAHL</sequence>
<dbReference type="GO" id="GO:0016887">
    <property type="term" value="F:ATP hydrolysis activity"/>
    <property type="evidence" value="ECO:0007669"/>
    <property type="project" value="InterPro"/>
</dbReference>
<dbReference type="EC" id="7.6.2.9" evidence="4"/>
<evidence type="ECO:0000256" key="4">
    <source>
        <dbReference type="ARBA" id="ARBA00066388"/>
    </source>
</evidence>
<keyword evidence="7" id="KW-1185">Reference proteome</keyword>
<dbReference type="GO" id="GO:0015418">
    <property type="term" value="F:ABC-type quaternary ammonium compound transporting activity"/>
    <property type="evidence" value="ECO:0007669"/>
    <property type="project" value="UniProtKB-EC"/>
</dbReference>
<proteinExistence type="predicted"/>
<dbReference type="Gene3D" id="2.40.50.100">
    <property type="match status" value="1"/>
</dbReference>
<dbReference type="Gene3D" id="3.40.50.300">
    <property type="entry name" value="P-loop containing nucleotide triphosphate hydrolases"/>
    <property type="match status" value="1"/>
</dbReference>
<accession>A0A1M4UB90</accession>
<organism evidence="6 7">
    <name type="scientific">Ferrithrix thermotolerans DSM 19514</name>
    <dbReference type="NCBI Taxonomy" id="1121881"/>
    <lineage>
        <taxon>Bacteria</taxon>
        <taxon>Bacillati</taxon>
        <taxon>Actinomycetota</taxon>
        <taxon>Acidimicrobiia</taxon>
        <taxon>Acidimicrobiales</taxon>
        <taxon>Acidimicrobiaceae</taxon>
        <taxon>Ferrithrix</taxon>
    </lineage>
</organism>
<dbReference type="STRING" id="1121881.SAMN02745225_00905"/>
<evidence type="ECO:0000259" key="5">
    <source>
        <dbReference type="PROSITE" id="PS50893"/>
    </source>
</evidence>
<dbReference type="Pfam" id="PF08402">
    <property type="entry name" value="TOBE_2"/>
    <property type="match status" value="1"/>
</dbReference>
<dbReference type="InterPro" id="IPR027417">
    <property type="entry name" value="P-loop_NTPase"/>
</dbReference>
<reference evidence="7" key="1">
    <citation type="submission" date="2016-11" db="EMBL/GenBank/DDBJ databases">
        <authorList>
            <person name="Varghese N."/>
            <person name="Submissions S."/>
        </authorList>
    </citation>
    <scope>NUCLEOTIDE SEQUENCE [LARGE SCALE GENOMIC DNA]</scope>
    <source>
        <strain evidence="7">DSM 19514</strain>
    </source>
</reference>
<dbReference type="SUPFAM" id="SSF50331">
    <property type="entry name" value="MOP-like"/>
    <property type="match status" value="1"/>
</dbReference>
<dbReference type="GO" id="GO:0005524">
    <property type="term" value="F:ATP binding"/>
    <property type="evidence" value="ECO:0007669"/>
    <property type="project" value="UniProtKB-KW"/>
</dbReference>
<dbReference type="PANTHER" id="PTHR42781:SF4">
    <property type="entry name" value="SPERMIDINE_PUTRESCINE IMPORT ATP-BINDING PROTEIN POTA"/>
    <property type="match status" value="1"/>
</dbReference>
<dbReference type="InterPro" id="IPR008995">
    <property type="entry name" value="Mo/tungstate-bd_C_term_dom"/>
</dbReference>
<dbReference type="GO" id="GO:0043190">
    <property type="term" value="C:ATP-binding cassette (ABC) transporter complex"/>
    <property type="evidence" value="ECO:0007669"/>
    <property type="project" value="InterPro"/>
</dbReference>
<keyword evidence="3 6" id="KW-0067">ATP-binding</keyword>
<keyword evidence="2" id="KW-0547">Nucleotide-binding</keyword>
<protein>
    <recommendedName>
        <fullName evidence="4">ABC-type quaternary amine transporter</fullName>
        <ecNumber evidence="4">7.6.2.9</ecNumber>
    </recommendedName>
</protein>
<dbReference type="InterPro" id="IPR017871">
    <property type="entry name" value="ABC_transporter-like_CS"/>
</dbReference>
<dbReference type="RefSeq" id="WP_072789188.1">
    <property type="nucleotide sequence ID" value="NZ_FQUL01000009.1"/>
</dbReference>
<dbReference type="SUPFAM" id="SSF52540">
    <property type="entry name" value="P-loop containing nucleoside triphosphate hydrolases"/>
    <property type="match status" value="1"/>
</dbReference>
<dbReference type="InterPro" id="IPR013611">
    <property type="entry name" value="Transp-assoc_OB_typ2"/>
</dbReference>
<evidence type="ECO:0000256" key="2">
    <source>
        <dbReference type="ARBA" id="ARBA00022741"/>
    </source>
</evidence>
<dbReference type="OrthoDB" id="7838608at2"/>
<dbReference type="InterPro" id="IPR003439">
    <property type="entry name" value="ABC_transporter-like_ATP-bd"/>
</dbReference>
<feature type="domain" description="ABC transporter" evidence="5">
    <location>
        <begin position="24"/>
        <end position="254"/>
    </location>
</feature>